<proteinExistence type="predicted"/>
<evidence type="ECO:0000313" key="2">
    <source>
        <dbReference type="EMBL" id="QGM95863.1"/>
    </source>
</evidence>
<dbReference type="Proteomes" id="UP000424673">
    <property type="component" value="Plasmid unnamed2"/>
</dbReference>
<dbReference type="KEGG" id="mros:EHO51_20210"/>
<geneLocation type="plasmid" evidence="1">
    <name>pGW6_2</name>
</geneLocation>
<reference evidence="2 4" key="2">
    <citation type="journal article" date="2021" name="AMB Express">
        <title>Isolation and characterisation of Methylocystis spp. for poly-3-hydroxybutyrate production using waste methane feedstocks.</title>
        <authorList>
            <person name="Rumah B.L."/>
            <person name="Stead C.E."/>
            <person name="Claxton Stevens B.H."/>
            <person name="Minton N.P."/>
            <person name="Grosse-Honebrink A."/>
            <person name="Zhang Y."/>
        </authorList>
    </citation>
    <scope>NUCLEOTIDE SEQUENCE [LARGE SCALE GENOMIC DNA]</scope>
    <source>
        <strain evidence="2 4">BRCS1</strain>
        <plasmid evidence="2 4">unnamed2</plasmid>
    </source>
</reference>
<dbReference type="AlphaFoldDB" id="A0A3G8MB41"/>
<accession>A0A3G8MB41</accession>
<gene>
    <name evidence="1" type="ORF">EHO51_20210</name>
    <name evidence="2" type="ORF">F7D13_17315</name>
</gene>
<dbReference type="EMBL" id="CP044330">
    <property type="protein sequence ID" value="QGM95863.1"/>
    <property type="molecule type" value="Genomic_DNA"/>
</dbReference>
<reference evidence="1 3" key="1">
    <citation type="submission" date="2018-11" db="EMBL/GenBank/DDBJ databases">
        <title>Genome squencing of methanotrophic bacteria isolated from alkaline groundwater in Korea.</title>
        <authorList>
            <person name="Nguyen L.N."/>
        </authorList>
    </citation>
    <scope>NUCLEOTIDE SEQUENCE [LARGE SCALE GENOMIC DNA]</scope>
    <source>
        <strain evidence="1 3">GW6</strain>
        <plasmid evidence="3">pgw6_2</plasmid>
        <plasmid evidence="1">pGW6_2</plasmid>
    </source>
</reference>
<dbReference type="EMBL" id="CP034088">
    <property type="protein sequence ID" value="AZG79113.1"/>
    <property type="molecule type" value="Genomic_DNA"/>
</dbReference>
<organism evidence="1 3">
    <name type="scientific">Methylocystis rosea</name>
    <dbReference type="NCBI Taxonomy" id="173366"/>
    <lineage>
        <taxon>Bacteria</taxon>
        <taxon>Pseudomonadati</taxon>
        <taxon>Pseudomonadota</taxon>
        <taxon>Alphaproteobacteria</taxon>
        <taxon>Hyphomicrobiales</taxon>
        <taxon>Methylocystaceae</taxon>
        <taxon>Methylocystis</taxon>
    </lineage>
</organism>
<evidence type="ECO:0000313" key="4">
    <source>
        <dbReference type="Proteomes" id="UP000424673"/>
    </source>
</evidence>
<evidence type="ECO:0000313" key="3">
    <source>
        <dbReference type="Proteomes" id="UP000273982"/>
    </source>
</evidence>
<dbReference type="RefSeq" id="WP_109026941.1">
    <property type="nucleotide sequence ID" value="NZ_CP034088.1"/>
</dbReference>
<keyword evidence="4" id="KW-1185">Reference proteome</keyword>
<dbReference type="Proteomes" id="UP000273982">
    <property type="component" value="Plasmid pGW6_2"/>
</dbReference>
<geneLocation type="plasmid" evidence="2 4">
    <name>unnamed2</name>
</geneLocation>
<sequence length="150" mass="16017">MLAGLAAAPVAGLPAIAGVVADDDPLLEALAEYERLHAIERTAWEAVADAAPTSNRLPEVVFNGNRVFSILHLETMRESSMGMTDEEIDDTIARLRKGNATMRAEAAGLEPEYQNARAVLEAHNAYAQNAETSEVLDAESAAQKAQDNAN</sequence>
<name>A0A3G8MB41_9HYPH</name>
<geneLocation type="plasmid" evidence="3">
    <name>pgw6_2</name>
</geneLocation>
<keyword evidence="1" id="KW-0614">Plasmid</keyword>
<protein>
    <submittedName>
        <fullName evidence="1">Uncharacterized protein</fullName>
    </submittedName>
</protein>
<evidence type="ECO:0000313" key="1">
    <source>
        <dbReference type="EMBL" id="AZG79113.1"/>
    </source>
</evidence>